<proteinExistence type="inferred from homology"/>
<dbReference type="STRING" id="1169540.A0A0G4EGG9"/>
<keyword evidence="4" id="KW-0408">Iron</keyword>
<name>A0A0G4EGG9_VITBC</name>
<evidence type="ECO:0000256" key="5">
    <source>
        <dbReference type="ARBA" id="ARBA00023014"/>
    </source>
</evidence>
<dbReference type="AlphaFoldDB" id="A0A0G4EGG9"/>
<dbReference type="VEuPathDB" id="CryptoDB:Vbra_11751"/>
<dbReference type="Proteomes" id="UP000041254">
    <property type="component" value="Unassembled WGS sequence"/>
</dbReference>
<dbReference type="InParanoid" id="A0A0G4EGG9"/>
<dbReference type="InterPro" id="IPR012675">
    <property type="entry name" value="Beta-grasp_dom_sf"/>
</dbReference>
<dbReference type="SUPFAM" id="SSF56112">
    <property type="entry name" value="Protein kinase-like (PK-like)"/>
    <property type="match status" value="1"/>
</dbReference>
<keyword evidence="3" id="KW-0479">Metal-binding</keyword>
<organism evidence="8 9">
    <name type="scientific">Vitrella brassicaformis (strain CCMP3155)</name>
    <dbReference type="NCBI Taxonomy" id="1169540"/>
    <lineage>
        <taxon>Eukaryota</taxon>
        <taxon>Sar</taxon>
        <taxon>Alveolata</taxon>
        <taxon>Colpodellida</taxon>
        <taxon>Vitrellaceae</taxon>
        <taxon>Vitrella</taxon>
    </lineage>
</organism>
<reference evidence="8 9" key="1">
    <citation type="submission" date="2014-11" db="EMBL/GenBank/DDBJ databases">
        <authorList>
            <person name="Zhu J."/>
            <person name="Qi W."/>
            <person name="Song R."/>
        </authorList>
    </citation>
    <scope>NUCLEOTIDE SEQUENCE [LARGE SCALE GENOMIC DNA]</scope>
</reference>
<evidence type="ECO:0000256" key="1">
    <source>
        <dbReference type="ARBA" id="ARBA00010914"/>
    </source>
</evidence>
<dbReference type="SUPFAM" id="SSF54292">
    <property type="entry name" value="2Fe-2S ferredoxin-like"/>
    <property type="match status" value="1"/>
</dbReference>
<evidence type="ECO:0000313" key="8">
    <source>
        <dbReference type="EMBL" id="CEL95301.1"/>
    </source>
</evidence>
<evidence type="ECO:0000259" key="7">
    <source>
        <dbReference type="PROSITE" id="PS51085"/>
    </source>
</evidence>
<evidence type="ECO:0000256" key="3">
    <source>
        <dbReference type="ARBA" id="ARBA00022723"/>
    </source>
</evidence>
<accession>A0A0G4EGG9</accession>
<sequence length="474" mass="52747">MPVERLPTHNSMSWLRPGMDEGCHGGRWDRMGSSSTLVAQKTLFKTGEDELPSLMDEVGVFDAARRQGRKPFVTLRCSYHYRKCPALATRLSGGTTSITEQQAAKWARDLLVAHKELLDLGKYKPVVCLSQFVISKDGTIKFADVRNMVPISQGRVSSAAARKTSHHAFTPPEAMTGWTATVDADKATVYILGRAVEEILFWHGSRPITKEAEEFLGRACHPDPAMRPSLAQLFSESWSAEGIRRGLQPYEYRDAPQYDLMGLEDDYYPRTYFKSLDDSSKQHPCGGGIRNVMPVERLPTHNPGLDEGCHGGRWDKMMVRHLTRPAGLLSDHGPFCGQPRRMGALPGRRRFSTEKTSTGVAGLYSMTFVSSDGSKKWECEYRAGMTILKVAKDNDVDIEGACGGQCACSTCHIYIKNKDMFDKFPQPDENELDMLDMALDMDEDTSRLGCQLKLTAEHDGLEVQLPAATANQLL</sequence>
<gene>
    <name evidence="8" type="ORF">Vbra_11751</name>
</gene>
<dbReference type="InterPro" id="IPR036010">
    <property type="entry name" value="2Fe-2S_ferredoxin-like_sf"/>
</dbReference>
<evidence type="ECO:0000313" key="9">
    <source>
        <dbReference type="Proteomes" id="UP000041254"/>
    </source>
</evidence>
<dbReference type="PhylomeDB" id="A0A0G4EGG9"/>
<dbReference type="PANTHER" id="PTHR23426">
    <property type="entry name" value="FERREDOXIN/ADRENODOXIN"/>
    <property type="match status" value="1"/>
</dbReference>
<comment type="similarity">
    <text evidence="1">Belongs to the adrenodoxin/putidaredoxin family.</text>
</comment>
<dbReference type="InterPro" id="IPR011009">
    <property type="entry name" value="Kinase-like_dom_sf"/>
</dbReference>
<dbReference type="GO" id="GO:0009055">
    <property type="term" value="F:electron transfer activity"/>
    <property type="evidence" value="ECO:0007669"/>
    <property type="project" value="TreeGrafter"/>
</dbReference>
<dbReference type="InterPro" id="IPR001055">
    <property type="entry name" value="Adrenodoxin-like"/>
</dbReference>
<comment type="cofactor">
    <cofactor evidence="6">
        <name>[2Fe-2S] cluster</name>
        <dbReference type="ChEBI" id="CHEBI:190135"/>
    </cofactor>
</comment>
<dbReference type="GO" id="GO:0046872">
    <property type="term" value="F:metal ion binding"/>
    <property type="evidence" value="ECO:0007669"/>
    <property type="project" value="UniProtKB-KW"/>
</dbReference>
<dbReference type="PROSITE" id="PS51085">
    <property type="entry name" value="2FE2S_FER_2"/>
    <property type="match status" value="1"/>
</dbReference>
<dbReference type="InterPro" id="IPR001041">
    <property type="entry name" value="2Fe-2S_ferredoxin-type"/>
</dbReference>
<protein>
    <recommendedName>
        <fullName evidence="7">2Fe-2S ferredoxin-type domain-containing protein</fullName>
    </recommendedName>
</protein>
<dbReference type="EMBL" id="CDMY01000227">
    <property type="protein sequence ID" value="CEL95301.1"/>
    <property type="molecule type" value="Genomic_DNA"/>
</dbReference>
<keyword evidence="5" id="KW-0411">Iron-sulfur</keyword>
<evidence type="ECO:0000256" key="4">
    <source>
        <dbReference type="ARBA" id="ARBA00023004"/>
    </source>
</evidence>
<keyword evidence="2" id="KW-0001">2Fe-2S</keyword>
<dbReference type="Gene3D" id="1.10.510.10">
    <property type="entry name" value="Transferase(Phosphotransferase) domain 1"/>
    <property type="match status" value="1"/>
</dbReference>
<dbReference type="PROSITE" id="PS00814">
    <property type="entry name" value="ADX"/>
    <property type="match status" value="1"/>
</dbReference>
<dbReference type="GO" id="GO:0005739">
    <property type="term" value="C:mitochondrion"/>
    <property type="evidence" value="ECO:0007669"/>
    <property type="project" value="TreeGrafter"/>
</dbReference>
<dbReference type="GO" id="GO:0051537">
    <property type="term" value="F:2 iron, 2 sulfur cluster binding"/>
    <property type="evidence" value="ECO:0007669"/>
    <property type="project" value="UniProtKB-KW"/>
</dbReference>
<evidence type="ECO:0000256" key="2">
    <source>
        <dbReference type="ARBA" id="ARBA00022714"/>
    </source>
</evidence>
<dbReference type="CDD" id="cd00207">
    <property type="entry name" value="fer2"/>
    <property type="match status" value="1"/>
</dbReference>
<keyword evidence="9" id="KW-1185">Reference proteome</keyword>
<feature type="domain" description="2Fe-2S ferredoxin-type" evidence="7">
    <location>
        <begin position="364"/>
        <end position="469"/>
    </location>
</feature>
<dbReference type="Pfam" id="PF00111">
    <property type="entry name" value="Fer2"/>
    <property type="match status" value="1"/>
</dbReference>
<dbReference type="GO" id="GO:0140647">
    <property type="term" value="P:P450-containing electron transport chain"/>
    <property type="evidence" value="ECO:0007669"/>
    <property type="project" value="InterPro"/>
</dbReference>
<evidence type="ECO:0000256" key="6">
    <source>
        <dbReference type="ARBA" id="ARBA00034078"/>
    </source>
</evidence>
<dbReference type="Gene3D" id="3.10.20.30">
    <property type="match status" value="1"/>
</dbReference>
<dbReference type="InterPro" id="IPR018298">
    <property type="entry name" value="Adrenodoxin_Fe-S_BS"/>
</dbReference>
<dbReference type="PANTHER" id="PTHR23426:SF65">
    <property type="entry name" value="FERREDOXIN-2, MITOCHONDRIAL"/>
    <property type="match status" value="1"/>
</dbReference>
<dbReference type="PRINTS" id="PR00355">
    <property type="entry name" value="ADRENODOXIN"/>
</dbReference>
<dbReference type="OrthoDB" id="268593at2759"/>